<comment type="caution">
    <text evidence="3">The sequence shown here is derived from an EMBL/GenBank/DDBJ whole genome shotgun (WGS) entry which is preliminary data.</text>
</comment>
<dbReference type="Gene3D" id="3.30.1370.110">
    <property type="match status" value="1"/>
</dbReference>
<feature type="region of interest" description="Disordered" evidence="1">
    <location>
        <begin position="327"/>
        <end position="347"/>
    </location>
</feature>
<dbReference type="PANTHER" id="PTHR47872:SF3">
    <property type="entry name" value="NUCLEAR RNA EXPORT FACTOR SDE5 ISOFORM X1"/>
    <property type="match status" value="1"/>
</dbReference>
<feature type="region of interest" description="Disordered" evidence="1">
    <location>
        <begin position="566"/>
        <end position="640"/>
    </location>
</feature>
<feature type="compositionally biased region" description="Low complexity" evidence="1">
    <location>
        <begin position="156"/>
        <end position="176"/>
    </location>
</feature>
<dbReference type="Proteomes" id="UP001153076">
    <property type="component" value="Unassembled WGS sequence"/>
</dbReference>
<dbReference type="InterPro" id="IPR056254">
    <property type="entry name" value="At5g58720/SDE5-like_UBA-like"/>
</dbReference>
<feature type="region of interest" description="Disordered" evidence="1">
    <location>
        <begin position="154"/>
        <end position="187"/>
    </location>
</feature>
<feature type="compositionally biased region" description="Low complexity" evidence="1">
    <location>
        <begin position="572"/>
        <end position="586"/>
    </location>
</feature>
<protein>
    <recommendedName>
        <fullName evidence="2">DUF1771 domain-containing protein</fullName>
    </recommendedName>
</protein>
<accession>A0A9Q1KSJ4</accession>
<organism evidence="3 4">
    <name type="scientific">Carnegiea gigantea</name>
    <dbReference type="NCBI Taxonomy" id="171969"/>
    <lineage>
        <taxon>Eukaryota</taxon>
        <taxon>Viridiplantae</taxon>
        <taxon>Streptophyta</taxon>
        <taxon>Embryophyta</taxon>
        <taxon>Tracheophyta</taxon>
        <taxon>Spermatophyta</taxon>
        <taxon>Magnoliopsida</taxon>
        <taxon>eudicotyledons</taxon>
        <taxon>Gunneridae</taxon>
        <taxon>Pentapetalae</taxon>
        <taxon>Caryophyllales</taxon>
        <taxon>Cactineae</taxon>
        <taxon>Cactaceae</taxon>
        <taxon>Cactoideae</taxon>
        <taxon>Echinocereeae</taxon>
        <taxon>Carnegiea</taxon>
    </lineage>
</organism>
<dbReference type="Pfam" id="PF08590">
    <property type="entry name" value="DUF1771"/>
    <property type="match status" value="1"/>
</dbReference>
<feature type="compositionally biased region" description="Basic and acidic residues" evidence="1">
    <location>
        <begin position="482"/>
        <end position="494"/>
    </location>
</feature>
<evidence type="ECO:0000313" key="4">
    <source>
        <dbReference type="Proteomes" id="UP001153076"/>
    </source>
</evidence>
<feature type="region of interest" description="Disordered" evidence="1">
    <location>
        <begin position="364"/>
        <end position="392"/>
    </location>
</feature>
<feature type="domain" description="DUF1771" evidence="2">
    <location>
        <begin position="677"/>
        <end position="738"/>
    </location>
</feature>
<dbReference type="EMBL" id="JAKOGI010000033">
    <property type="protein sequence ID" value="KAJ8448026.1"/>
    <property type="molecule type" value="Genomic_DNA"/>
</dbReference>
<dbReference type="SMART" id="SM01162">
    <property type="entry name" value="DUF1771"/>
    <property type="match status" value="1"/>
</dbReference>
<evidence type="ECO:0000313" key="3">
    <source>
        <dbReference type="EMBL" id="KAJ8448026.1"/>
    </source>
</evidence>
<feature type="compositionally biased region" description="Basic and acidic residues" evidence="1">
    <location>
        <begin position="237"/>
        <end position="253"/>
    </location>
</feature>
<feature type="region of interest" description="Disordered" evidence="1">
    <location>
        <begin position="234"/>
        <end position="268"/>
    </location>
</feature>
<dbReference type="PANTHER" id="PTHR47872">
    <property type="entry name" value="NUCLEAR RNA EXPORT FACTOR SDE5-RELATED"/>
    <property type="match status" value="1"/>
</dbReference>
<evidence type="ECO:0000259" key="2">
    <source>
        <dbReference type="SMART" id="SM01162"/>
    </source>
</evidence>
<dbReference type="InterPro" id="IPR013899">
    <property type="entry name" value="DUF1771"/>
</dbReference>
<feature type="region of interest" description="Disordered" evidence="1">
    <location>
        <begin position="480"/>
        <end position="508"/>
    </location>
</feature>
<feature type="compositionally biased region" description="Basic and acidic residues" evidence="1">
    <location>
        <begin position="177"/>
        <end position="187"/>
    </location>
</feature>
<feature type="compositionally biased region" description="Polar residues" evidence="1">
    <location>
        <begin position="256"/>
        <end position="268"/>
    </location>
</feature>
<dbReference type="InterPro" id="IPR036063">
    <property type="entry name" value="Smr_dom_sf"/>
</dbReference>
<gene>
    <name evidence="3" type="ORF">Cgig2_028902</name>
</gene>
<reference evidence="3" key="1">
    <citation type="submission" date="2022-04" db="EMBL/GenBank/DDBJ databases">
        <title>Carnegiea gigantea Genome sequencing and assembly v2.</title>
        <authorList>
            <person name="Copetti D."/>
            <person name="Sanderson M.J."/>
            <person name="Burquez A."/>
            <person name="Wojciechowski M.F."/>
        </authorList>
    </citation>
    <scope>NUCLEOTIDE SEQUENCE</scope>
    <source>
        <strain evidence="3">SGP5-SGP5p</strain>
        <tissue evidence="3">Aerial part</tissue>
    </source>
</reference>
<sequence length="855" mass="93463">METLRSNTTCDNENRALKSLFDTFGSMLSLEDIASAFYKAGRDADLACELLSAMQTSPSVDTVHVSNGWVKSETSSKSFDDNGFSKSSYANGNCDEKASKLKRSSFFGGYVAKEYVWRAKTRSDADSAGVVMSGTLKSPLADTAHLSKDCIKSEISSGKSSDSNSYNNKSSYANGNDDSKPSELEKTPSHMVVGSCIQGKNYVWRVRLGQDANPEGEILRGIQTIPPADTAHVCNDGVKEESNSKNSYDDNGLKGENTSGKSTDDNAFSNSCFANGNDDSKASRLKKNSSYTVVGPWAHRKDYVWRVREGQDANPNSEVLGRMQTSPSLDLAHGSNGRIKSETSSLSSGRNGFNKLCYPNRNSNYTRSRLKTNPAPGGTLSSIPGKDHVWRPRKGQDVDLTGELLCGVQTSPSADMAYVSDGGLKGKTTSTSPHDDGFSKSCFGNGSDDCEVSRLKRNPVSAGTSMGVVGKDFVWRVRTKRTPNDTKPSTEEANKNLGSACSPLSERDANSSLNKDFEDFLLDTLGKGFQLERSAIQEVLGDCGYDMKKSLDTVLNLAAANLDRRNGLHKGSNLNSNSQTLSSENQWQRQNLSESGRRTMRSDAILSIQSNERGNQKNKVHERPDSNCSTSVSESSRRSEVAETVVTEPHKNIAEEHNAKAASCVLVDARDEAEEDGYQILRKTVKEYRDTTKEYYKAAAEAFAGGDRGQASILLEKGKFFYNKAREADEESAKKIFEISFFFVTESLSLSLSSSRDGEIQDDVCLDLRHHNAKEAIHLLKCHLCSLSGILSIKNLKIIFGMGEQNVEKPKQAVKKLLTKEAIEWIEDGDSGAISICLDQINPKRLSFTENGKAI</sequence>
<name>A0A9Q1KSJ4_9CARY</name>
<dbReference type="Pfam" id="PF24767">
    <property type="entry name" value="UBA_At5g58720"/>
    <property type="match status" value="1"/>
</dbReference>
<dbReference type="AlphaFoldDB" id="A0A9Q1KSJ4"/>
<keyword evidence="4" id="KW-1185">Reference proteome</keyword>
<evidence type="ECO:0000256" key="1">
    <source>
        <dbReference type="SAM" id="MobiDB-lite"/>
    </source>
</evidence>
<dbReference type="OrthoDB" id="1928104at2759"/>
<proteinExistence type="predicted"/>